<dbReference type="AlphaFoldDB" id="A0A3B1B7R7"/>
<accession>A0A3B1B7R7</accession>
<dbReference type="EMBL" id="UOFW01000228">
    <property type="protein sequence ID" value="VAX07953.1"/>
    <property type="molecule type" value="Genomic_DNA"/>
</dbReference>
<evidence type="ECO:0000313" key="1">
    <source>
        <dbReference type="EMBL" id="VAX07953.1"/>
    </source>
</evidence>
<sequence length="118" mass="12716">MIEKGVTPPKGLEVNQTEMPILYKWLLLLHAAFAKIETYAPIINPTSIPANSTSEQAFPVNGLTVNDIVTATKPTHTDGIGIVNVRGGPNTAYITFVNITGAPIDPPSETYLISTVRR</sequence>
<name>A0A3B1B7R7_9ZZZZ</name>
<organism evidence="1">
    <name type="scientific">hydrothermal vent metagenome</name>
    <dbReference type="NCBI Taxonomy" id="652676"/>
    <lineage>
        <taxon>unclassified sequences</taxon>
        <taxon>metagenomes</taxon>
        <taxon>ecological metagenomes</taxon>
    </lineage>
</organism>
<protein>
    <submittedName>
        <fullName evidence="1">Uncharacterized protein</fullName>
    </submittedName>
</protein>
<proteinExistence type="predicted"/>
<reference evidence="1" key="1">
    <citation type="submission" date="2018-06" db="EMBL/GenBank/DDBJ databases">
        <authorList>
            <person name="Zhirakovskaya E."/>
        </authorList>
    </citation>
    <scope>NUCLEOTIDE SEQUENCE</scope>
</reference>
<gene>
    <name evidence="1" type="ORF">MNBD_ALPHA03-1276</name>
</gene>